<name>Q7RRG1_PLAYO</name>
<organism evidence="2 3">
    <name type="scientific">Plasmodium yoelii yoelii</name>
    <dbReference type="NCBI Taxonomy" id="73239"/>
    <lineage>
        <taxon>Eukaryota</taxon>
        <taxon>Sar</taxon>
        <taxon>Alveolata</taxon>
        <taxon>Apicomplexa</taxon>
        <taxon>Aconoidasida</taxon>
        <taxon>Haemosporida</taxon>
        <taxon>Plasmodiidae</taxon>
        <taxon>Plasmodium</taxon>
        <taxon>Plasmodium (Vinckeia)</taxon>
    </lineage>
</organism>
<reference evidence="2 3" key="1">
    <citation type="journal article" date="2002" name="Nature">
        <title>Genome sequence and comparative analysis of the model rodent malaria parasite Plasmodium yoelii yoelii.</title>
        <authorList>
            <person name="Carlton J.M."/>
            <person name="Angiuoli S.V."/>
            <person name="Suh B.B."/>
            <person name="Kooij T.W."/>
            <person name="Pertea M."/>
            <person name="Silva J.C."/>
            <person name="Ermolaeva M.D."/>
            <person name="Allen J.E."/>
            <person name="Selengut J.D."/>
            <person name="Koo H.L."/>
            <person name="Peterson J.D."/>
            <person name="Pop M."/>
            <person name="Kosack D.S."/>
            <person name="Shumway M.F."/>
            <person name="Bidwell S.L."/>
            <person name="Shallom S.J."/>
            <person name="van Aken S.E."/>
            <person name="Riedmuller S.B."/>
            <person name="Feldblyum T.V."/>
            <person name="Cho J.K."/>
            <person name="Quackenbush J."/>
            <person name="Sedegah M."/>
            <person name="Shoaibi A."/>
            <person name="Cummings L.M."/>
            <person name="Florens L."/>
            <person name="Yates J.R."/>
            <person name="Raine J.D."/>
            <person name="Sinden R.E."/>
            <person name="Harris M.A."/>
            <person name="Cunningham D.A."/>
            <person name="Preiser P.R."/>
            <person name="Bergman L.W."/>
            <person name="Vaidya A.B."/>
            <person name="van Lin L.H."/>
            <person name="Janse C.J."/>
            <person name="Waters A.P."/>
            <person name="Smith H.O."/>
            <person name="White O.R."/>
            <person name="Salzberg S.L."/>
            <person name="Venter J.C."/>
            <person name="Fraser C.M."/>
            <person name="Hoffman S.L."/>
            <person name="Gardner M.J."/>
            <person name="Carucci D.J."/>
        </authorList>
    </citation>
    <scope>NUCLEOTIDE SEQUENCE [LARGE SCALE GENOMIC DNA]</scope>
    <source>
        <strain evidence="2 3">17XNL</strain>
    </source>
</reference>
<accession>Q7RRG1</accession>
<evidence type="ECO:0000313" key="2">
    <source>
        <dbReference type="EMBL" id="EAA18311.1"/>
    </source>
</evidence>
<keyword evidence="3" id="KW-1185">Reference proteome</keyword>
<proteinExistence type="predicted"/>
<dbReference type="PaxDb" id="73239-Q7RRG1"/>
<comment type="caution">
    <text evidence="2">The sequence shown here is derived from an EMBL/GenBank/DDBJ whole genome shotgun (WGS) entry which is preliminary data.</text>
</comment>
<evidence type="ECO:0000256" key="1">
    <source>
        <dbReference type="SAM" id="Phobius"/>
    </source>
</evidence>
<protein>
    <submittedName>
        <fullName evidence="2">Uncharacterized protein</fullName>
    </submittedName>
</protein>
<dbReference type="AlphaFoldDB" id="Q7RRG1"/>
<feature type="transmembrane region" description="Helical" evidence="1">
    <location>
        <begin position="37"/>
        <end position="65"/>
    </location>
</feature>
<dbReference type="Proteomes" id="UP000008553">
    <property type="component" value="Unassembled WGS sequence"/>
</dbReference>
<evidence type="ECO:0000313" key="3">
    <source>
        <dbReference type="Proteomes" id="UP000008553"/>
    </source>
</evidence>
<keyword evidence="1" id="KW-0812">Transmembrane</keyword>
<dbReference type="EMBL" id="AABL01000205">
    <property type="protein sequence ID" value="EAA18311.1"/>
    <property type="molecule type" value="Genomic_DNA"/>
</dbReference>
<keyword evidence="1" id="KW-1133">Transmembrane helix</keyword>
<sequence>MLQYYFTLIAYINMVYAHIKGVHKKYMQTYAVIHGFYIMYFFVVCEINTLEIYHSNLLCTLLLLYMNMENYELKY</sequence>
<feature type="non-terminal residue" evidence="2">
    <location>
        <position position="75"/>
    </location>
</feature>
<dbReference type="InParanoid" id="Q7RRG1"/>
<keyword evidence="1" id="KW-0472">Membrane</keyword>
<gene>
    <name evidence="2" type="ORF">PY00760</name>
</gene>